<name>A0A1I5W711_9FIRM</name>
<keyword evidence="1" id="KW-0812">Transmembrane</keyword>
<evidence type="ECO:0000313" key="2">
    <source>
        <dbReference type="EMBL" id="SFQ15026.1"/>
    </source>
</evidence>
<dbReference type="OrthoDB" id="2607462at2"/>
<organism evidence="2 3">
    <name type="scientific">Caldicoprobacter faecalis</name>
    <dbReference type="NCBI Taxonomy" id="937334"/>
    <lineage>
        <taxon>Bacteria</taxon>
        <taxon>Bacillati</taxon>
        <taxon>Bacillota</taxon>
        <taxon>Clostridia</taxon>
        <taxon>Caldicoprobacterales</taxon>
        <taxon>Caldicoprobacteraceae</taxon>
        <taxon>Caldicoprobacter</taxon>
    </lineage>
</organism>
<protein>
    <submittedName>
        <fullName evidence="2">Uncharacterized protein</fullName>
    </submittedName>
</protein>
<keyword evidence="1" id="KW-0472">Membrane</keyword>
<accession>A0A1I5W711</accession>
<feature type="transmembrane region" description="Helical" evidence="1">
    <location>
        <begin position="106"/>
        <end position="127"/>
    </location>
</feature>
<dbReference type="Proteomes" id="UP000198577">
    <property type="component" value="Unassembled WGS sequence"/>
</dbReference>
<reference evidence="2 3" key="1">
    <citation type="submission" date="2016-10" db="EMBL/GenBank/DDBJ databases">
        <authorList>
            <person name="de Groot N.N."/>
        </authorList>
    </citation>
    <scope>NUCLEOTIDE SEQUENCE [LARGE SCALE GENOMIC DNA]</scope>
    <source>
        <strain evidence="2 3">DSM 20678</strain>
    </source>
</reference>
<dbReference type="AlphaFoldDB" id="A0A1I5W711"/>
<keyword evidence="3" id="KW-1185">Reference proteome</keyword>
<feature type="transmembrane region" description="Helical" evidence="1">
    <location>
        <begin position="72"/>
        <end position="94"/>
    </location>
</feature>
<evidence type="ECO:0000313" key="3">
    <source>
        <dbReference type="Proteomes" id="UP000198577"/>
    </source>
</evidence>
<evidence type="ECO:0000256" key="1">
    <source>
        <dbReference type="SAM" id="Phobius"/>
    </source>
</evidence>
<feature type="transmembrane region" description="Helical" evidence="1">
    <location>
        <begin position="28"/>
        <end position="51"/>
    </location>
</feature>
<keyword evidence="1" id="KW-1133">Transmembrane helix</keyword>
<proteinExistence type="predicted"/>
<dbReference type="RefSeq" id="WP_025746744.1">
    <property type="nucleotide sequence ID" value="NZ_FOXR01000014.1"/>
</dbReference>
<feature type="transmembrane region" description="Helical" evidence="1">
    <location>
        <begin position="139"/>
        <end position="160"/>
    </location>
</feature>
<gene>
    <name evidence="2" type="ORF">SAMN05444406_11430</name>
</gene>
<dbReference type="EMBL" id="FOXR01000014">
    <property type="protein sequence ID" value="SFQ15026.1"/>
    <property type="molecule type" value="Genomic_DNA"/>
</dbReference>
<sequence length="166" mass="18508">MFLAFGFVMMLAGFHAESDEEHKVAANTAMVLSGVYAVLILLVYFAQATAVRLDSLGDEALRIIDYKRLGLFFSYDLLGYGVMSLATFFIGLTINAKSRSDKWLKGLLMVHGAFFIGCFLTPMLGVFNSKQSGVDWIGTLILEVWCCYFLPICILSYLHFANKSNK</sequence>